<dbReference type="EMBL" id="MN182750">
    <property type="protein sequence ID" value="QGW59839.1"/>
    <property type="molecule type" value="Genomic_DNA"/>
</dbReference>
<reference evidence="1" key="1">
    <citation type="submission" date="2019-07" db="EMBL/GenBank/DDBJ databases">
        <authorList>
            <person name="Chen K."/>
            <person name="Xie M."/>
            <person name="Chen S."/>
        </authorList>
    </citation>
    <scope>NUCLEOTIDE SEQUENCE</scope>
    <source>
        <strain evidence="1">EC600</strain>
        <plasmid evidence="1">p16ZR-187-fusion</plasmid>
    </source>
</reference>
<geneLocation type="plasmid" evidence="1">
    <name>p16ZR-187-fusion</name>
</geneLocation>
<proteinExistence type="predicted"/>
<dbReference type="RefSeq" id="WP_032440413.1">
    <property type="nucleotide sequence ID" value="NZ_CP147031.1"/>
</dbReference>
<keyword evidence="1" id="KW-0614">Plasmid</keyword>
<protein>
    <submittedName>
        <fullName evidence="1">Uncharacterized protein</fullName>
    </submittedName>
</protein>
<organism evidence="1">
    <name type="scientific">Escherichia coli</name>
    <dbReference type="NCBI Taxonomy" id="562"/>
    <lineage>
        <taxon>Bacteria</taxon>
        <taxon>Pseudomonadati</taxon>
        <taxon>Pseudomonadota</taxon>
        <taxon>Gammaproteobacteria</taxon>
        <taxon>Enterobacterales</taxon>
        <taxon>Enterobacteriaceae</taxon>
        <taxon>Escherichia</taxon>
    </lineage>
</organism>
<accession>A0A7G3NR27</accession>
<gene>
    <name evidence="1" type="ORF">HPPIBGPI_00059</name>
</gene>
<dbReference type="AlphaFoldDB" id="A0A7G3NR27"/>
<sequence>MLRKFWKKKKEIQNYRRMEDVLIEENRELSNILSVLVKNSGPGRSIIELRDIERAIKNPEIEPRELTIRRILYVEKYLTDLFYEAYKVRDWDSGFIQFKRYLDEYVRKDDGELMERANN</sequence>
<evidence type="ECO:0000313" key="1">
    <source>
        <dbReference type="EMBL" id="QGW59839.1"/>
    </source>
</evidence>
<name>A0A7G3NR27_ECOLX</name>